<reference evidence="10 11" key="1">
    <citation type="journal article" date="2015" name="Nature">
        <title>rRNA introns, odd ribosomes, and small enigmatic genomes across a large radiation of phyla.</title>
        <authorList>
            <person name="Brown C.T."/>
            <person name="Hug L.A."/>
            <person name="Thomas B.C."/>
            <person name="Sharon I."/>
            <person name="Castelle C.J."/>
            <person name="Singh A."/>
            <person name="Wilkins M.J."/>
            <person name="Williams K.H."/>
            <person name="Banfield J.F."/>
        </authorList>
    </citation>
    <scope>NUCLEOTIDE SEQUENCE [LARGE SCALE GENOMIC DNA]</scope>
</reference>
<dbReference type="PANTHER" id="PTHR30572:SF4">
    <property type="entry name" value="ABC TRANSPORTER PERMEASE YTRF"/>
    <property type="match status" value="1"/>
</dbReference>
<dbReference type="Pfam" id="PF02687">
    <property type="entry name" value="FtsX"/>
    <property type="match status" value="1"/>
</dbReference>
<dbReference type="GO" id="GO:0005886">
    <property type="term" value="C:plasma membrane"/>
    <property type="evidence" value="ECO:0007669"/>
    <property type="project" value="UniProtKB-SubCell"/>
</dbReference>
<name>A0A0G0JPL2_9BACT</name>
<feature type="transmembrane region" description="Helical" evidence="7">
    <location>
        <begin position="278"/>
        <end position="307"/>
    </location>
</feature>
<evidence type="ECO:0000259" key="9">
    <source>
        <dbReference type="Pfam" id="PF12704"/>
    </source>
</evidence>
<evidence type="ECO:0008006" key="12">
    <source>
        <dbReference type="Google" id="ProtNLM"/>
    </source>
</evidence>
<dbReference type="STRING" id="1618490.US90_C0016G0015"/>
<evidence type="ECO:0000313" key="10">
    <source>
        <dbReference type="EMBL" id="KKQ69513.1"/>
    </source>
</evidence>
<dbReference type="InterPro" id="IPR003838">
    <property type="entry name" value="ABC3_permease_C"/>
</dbReference>
<organism evidence="10 11">
    <name type="scientific">Candidatus Shapirobacteria bacterium GW2011_GWE2_38_30</name>
    <dbReference type="NCBI Taxonomy" id="1618490"/>
    <lineage>
        <taxon>Bacteria</taxon>
        <taxon>Candidatus Shapironibacteriota</taxon>
    </lineage>
</organism>
<sequence>MLKPSLEDLIRSSFRSVLKNKSRTILTSLGVIIGVTSVILLTSIGNGLKTYVNQQFEALGSNTIFVSPGRIFNEQGGFDRSGAGGYISTSFTQKNINDLKRQLKTNLVIPMTTVSSEVKSISGKKNVSIVGTTYLYGPNNNAEPSAGNGRWFTKEEEDKNSKVAVLGYDIANELFPNGNALGKKIIVKSKNLKVIGVNDKKGSSFGGPSVDEFIYIPIGIAFDIVGNENIQEIIIKAPDKSQIDNFKERTTEVLLKRFDKDSFSVFDSAQLLNSINAIIGTLTIALTGIAAISLVVGGIGIMNIMLVTVSERTREIGLRKAIGAYPRAILLQFLFEAVILSGVGGFIGIILGTLGTSAINNFFPAKITLGSITLAFGVSFLVGIIFGVAPARKASKLSPIEALRYE</sequence>
<accession>A0A0G0JPL2</accession>
<dbReference type="Proteomes" id="UP000034406">
    <property type="component" value="Unassembled WGS sequence"/>
</dbReference>
<feature type="domain" description="MacB-like periplasmic core" evidence="9">
    <location>
        <begin position="24"/>
        <end position="252"/>
    </location>
</feature>
<feature type="transmembrane region" description="Helical" evidence="7">
    <location>
        <begin position="367"/>
        <end position="389"/>
    </location>
</feature>
<keyword evidence="2" id="KW-1003">Cell membrane</keyword>
<gene>
    <name evidence="10" type="ORF">US90_C0016G0015</name>
</gene>
<dbReference type="GO" id="GO:0022857">
    <property type="term" value="F:transmembrane transporter activity"/>
    <property type="evidence" value="ECO:0007669"/>
    <property type="project" value="TreeGrafter"/>
</dbReference>
<dbReference type="InterPro" id="IPR050250">
    <property type="entry name" value="Macrolide_Exporter_MacB"/>
</dbReference>
<evidence type="ECO:0000256" key="7">
    <source>
        <dbReference type="SAM" id="Phobius"/>
    </source>
</evidence>
<dbReference type="Pfam" id="PF12704">
    <property type="entry name" value="MacB_PCD"/>
    <property type="match status" value="1"/>
</dbReference>
<dbReference type="PANTHER" id="PTHR30572">
    <property type="entry name" value="MEMBRANE COMPONENT OF TRANSPORTER-RELATED"/>
    <property type="match status" value="1"/>
</dbReference>
<dbReference type="InterPro" id="IPR025857">
    <property type="entry name" value="MacB_PCD"/>
</dbReference>
<keyword evidence="3 7" id="KW-0812">Transmembrane</keyword>
<evidence type="ECO:0000256" key="2">
    <source>
        <dbReference type="ARBA" id="ARBA00022475"/>
    </source>
</evidence>
<evidence type="ECO:0000256" key="3">
    <source>
        <dbReference type="ARBA" id="ARBA00022692"/>
    </source>
</evidence>
<evidence type="ECO:0000256" key="1">
    <source>
        <dbReference type="ARBA" id="ARBA00004651"/>
    </source>
</evidence>
<feature type="transmembrane region" description="Helical" evidence="7">
    <location>
        <begin position="328"/>
        <end position="355"/>
    </location>
</feature>
<feature type="domain" description="ABC3 transporter permease C-terminal" evidence="8">
    <location>
        <begin position="289"/>
        <end position="399"/>
    </location>
</feature>
<evidence type="ECO:0000259" key="8">
    <source>
        <dbReference type="Pfam" id="PF02687"/>
    </source>
</evidence>
<dbReference type="PATRIC" id="fig|1618490.4.peg.608"/>
<comment type="caution">
    <text evidence="10">The sequence shown here is derived from an EMBL/GenBank/DDBJ whole genome shotgun (WGS) entry which is preliminary data.</text>
</comment>
<dbReference type="AlphaFoldDB" id="A0A0G0JPL2"/>
<evidence type="ECO:0000256" key="6">
    <source>
        <dbReference type="ARBA" id="ARBA00038076"/>
    </source>
</evidence>
<protein>
    <recommendedName>
        <fullName evidence="12">ABC transporter, permease protein</fullName>
    </recommendedName>
</protein>
<keyword evidence="4 7" id="KW-1133">Transmembrane helix</keyword>
<feature type="transmembrane region" description="Helical" evidence="7">
    <location>
        <begin position="25"/>
        <end position="45"/>
    </location>
</feature>
<proteinExistence type="inferred from homology"/>
<evidence type="ECO:0000256" key="5">
    <source>
        <dbReference type="ARBA" id="ARBA00023136"/>
    </source>
</evidence>
<comment type="subcellular location">
    <subcellularLocation>
        <location evidence="1">Cell membrane</location>
        <topology evidence="1">Multi-pass membrane protein</topology>
    </subcellularLocation>
</comment>
<dbReference type="EMBL" id="LBUT01000016">
    <property type="protein sequence ID" value="KKQ69513.1"/>
    <property type="molecule type" value="Genomic_DNA"/>
</dbReference>
<evidence type="ECO:0000313" key="11">
    <source>
        <dbReference type="Proteomes" id="UP000034406"/>
    </source>
</evidence>
<evidence type="ECO:0000256" key="4">
    <source>
        <dbReference type="ARBA" id="ARBA00022989"/>
    </source>
</evidence>
<keyword evidence="5 7" id="KW-0472">Membrane</keyword>
<comment type="similarity">
    <text evidence="6">Belongs to the ABC-4 integral membrane protein family.</text>
</comment>